<accession>A0A316UDP0</accession>
<dbReference type="Proteomes" id="UP000245942">
    <property type="component" value="Unassembled WGS sequence"/>
</dbReference>
<gene>
    <name evidence="3" type="ORF">BCV69DRAFT_305870</name>
</gene>
<name>A0A316UDP0_9BASI</name>
<feature type="compositionally biased region" description="Low complexity" evidence="1">
    <location>
        <begin position="106"/>
        <end position="117"/>
    </location>
</feature>
<feature type="compositionally biased region" description="Basic and acidic residues" evidence="1">
    <location>
        <begin position="153"/>
        <end position="183"/>
    </location>
</feature>
<evidence type="ECO:0000256" key="2">
    <source>
        <dbReference type="SAM" id="SignalP"/>
    </source>
</evidence>
<reference evidence="3 4" key="1">
    <citation type="journal article" date="2018" name="Mol. Biol. Evol.">
        <title>Broad Genomic Sampling Reveals a Smut Pathogenic Ancestry of the Fungal Clade Ustilaginomycotina.</title>
        <authorList>
            <person name="Kijpornyongpan T."/>
            <person name="Mondo S.J."/>
            <person name="Barry K."/>
            <person name="Sandor L."/>
            <person name="Lee J."/>
            <person name="Lipzen A."/>
            <person name="Pangilinan J."/>
            <person name="LaButti K."/>
            <person name="Hainaut M."/>
            <person name="Henrissat B."/>
            <person name="Grigoriev I.V."/>
            <person name="Spatafora J.W."/>
            <person name="Aime M.C."/>
        </authorList>
    </citation>
    <scope>NUCLEOTIDE SEQUENCE [LARGE SCALE GENOMIC DNA]</scope>
    <source>
        <strain evidence="3 4">MCA 4718</strain>
    </source>
</reference>
<dbReference type="STRING" id="1684307.A0A316UDP0"/>
<dbReference type="AlphaFoldDB" id="A0A316UDP0"/>
<feature type="signal peptide" evidence="2">
    <location>
        <begin position="1"/>
        <end position="22"/>
    </location>
</feature>
<protein>
    <submittedName>
        <fullName evidence="3">Uncharacterized protein</fullName>
    </submittedName>
</protein>
<evidence type="ECO:0000313" key="4">
    <source>
        <dbReference type="Proteomes" id="UP000245942"/>
    </source>
</evidence>
<dbReference type="RefSeq" id="XP_025350486.1">
    <property type="nucleotide sequence ID" value="XM_025494678.1"/>
</dbReference>
<feature type="region of interest" description="Disordered" evidence="1">
    <location>
        <begin position="47"/>
        <end position="419"/>
    </location>
</feature>
<evidence type="ECO:0000256" key="1">
    <source>
        <dbReference type="SAM" id="MobiDB-lite"/>
    </source>
</evidence>
<keyword evidence="4" id="KW-1185">Reference proteome</keyword>
<feature type="compositionally biased region" description="Basic and acidic residues" evidence="1">
    <location>
        <begin position="193"/>
        <end position="334"/>
    </location>
</feature>
<keyword evidence="2" id="KW-0732">Signal</keyword>
<dbReference type="EMBL" id="KZ819322">
    <property type="protein sequence ID" value="PWN23326.1"/>
    <property type="molecule type" value="Genomic_DNA"/>
</dbReference>
<feature type="chain" id="PRO_5016252145" evidence="2">
    <location>
        <begin position="23"/>
        <end position="434"/>
    </location>
</feature>
<evidence type="ECO:0000313" key="3">
    <source>
        <dbReference type="EMBL" id="PWN23326.1"/>
    </source>
</evidence>
<dbReference type="GeneID" id="37016412"/>
<feature type="compositionally biased region" description="Polar residues" evidence="1">
    <location>
        <begin position="80"/>
        <end position="95"/>
    </location>
</feature>
<proteinExistence type="predicted"/>
<sequence>MKTASTPVTLTVLLLASASSLAAPIGQVQQGNQPAVQLRQLRGTDGGAVVFGRSQDDQPPPGLPAYAGSLLFGGVDRNPRGNTATPDGLTLTNVSEGALGEKKSGEGSPSEVSSPKGGVAGDQSLKKQGTTTKGLDNETAPQKQEAKEEEDGKEQQEGGQEKDTKTSVEQVEKESTGEKDTKKQGSQAQQESIQKEGSEQENSKEEGTEQRQTDKQGSEVRDANSKNTEQEKTTKGETEKEGDKKEDSDEEKNKEEGSKTEGSKGKATEKDDDDDSKKEKKKQADDDDDGNTKEAETEEASEKKTSSKEGTKAEDANTAEDSSKKESEKAEKASKATAVEDQSDKKDGGQESPSAKPELLKKRSVPLRLRSYDYQHGTGRRSDPGEVGALLPPGRGESGGLGGPASSLTARGGQDMGEIRGAVGRAVRGLHPHP</sequence>
<organism evidence="3 4">
    <name type="scientific">Pseudomicrostroma glucosiphilum</name>
    <dbReference type="NCBI Taxonomy" id="1684307"/>
    <lineage>
        <taxon>Eukaryota</taxon>
        <taxon>Fungi</taxon>
        <taxon>Dikarya</taxon>
        <taxon>Basidiomycota</taxon>
        <taxon>Ustilaginomycotina</taxon>
        <taxon>Exobasidiomycetes</taxon>
        <taxon>Microstromatales</taxon>
        <taxon>Microstromatales incertae sedis</taxon>
        <taxon>Pseudomicrostroma</taxon>
    </lineage>
</organism>